<dbReference type="CDD" id="cd16030">
    <property type="entry name" value="iduronate-2-sulfatase"/>
    <property type="match status" value="1"/>
</dbReference>
<reference evidence="9" key="1">
    <citation type="submission" date="2021-01" db="EMBL/GenBank/DDBJ databases">
        <title>Modified the classification status of verrucomicrobia.</title>
        <authorList>
            <person name="Feng X."/>
        </authorList>
    </citation>
    <scope>NUCLEOTIDE SEQUENCE</scope>
    <source>
        <strain evidence="9">KCTC 12986</strain>
    </source>
</reference>
<dbReference type="AlphaFoldDB" id="A0A934RP46"/>
<evidence type="ECO:0000256" key="3">
    <source>
        <dbReference type="ARBA" id="ARBA00022723"/>
    </source>
</evidence>
<keyword evidence="4" id="KW-0732">Signal</keyword>
<evidence type="ECO:0000259" key="8">
    <source>
        <dbReference type="Pfam" id="PF00884"/>
    </source>
</evidence>
<evidence type="ECO:0000256" key="2">
    <source>
        <dbReference type="ARBA" id="ARBA00008779"/>
    </source>
</evidence>
<dbReference type="GO" id="GO:0004423">
    <property type="term" value="F:iduronate-2-sulfatase activity"/>
    <property type="evidence" value="ECO:0007669"/>
    <property type="project" value="InterPro"/>
</dbReference>
<dbReference type="InterPro" id="IPR000917">
    <property type="entry name" value="Sulfatase_N"/>
</dbReference>
<dbReference type="PANTHER" id="PTHR45953:SF1">
    <property type="entry name" value="IDURONATE 2-SULFATASE"/>
    <property type="match status" value="1"/>
</dbReference>
<evidence type="ECO:0000256" key="1">
    <source>
        <dbReference type="ARBA" id="ARBA00001913"/>
    </source>
</evidence>
<evidence type="ECO:0000313" key="9">
    <source>
        <dbReference type="EMBL" id="MBK1832903.1"/>
    </source>
</evidence>
<dbReference type="InterPro" id="IPR017850">
    <property type="entry name" value="Alkaline_phosphatase_core_sf"/>
</dbReference>
<accession>A0A934RP46</accession>
<name>A0A934RP46_9BACT</name>
<comment type="cofactor">
    <cofactor evidence="1">
        <name>Ca(2+)</name>
        <dbReference type="ChEBI" id="CHEBI:29108"/>
    </cofactor>
</comment>
<dbReference type="GO" id="GO:0046872">
    <property type="term" value="F:metal ion binding"/>
    <property type="evidence" value="ECO:0007669"/>
    <property type="project" value="UniProtKB-KW"/>
</dbReference>
<evidence type="ECO:0000256" key="7">
    <source>
        <dbReference type="SAM" id="MobiDB-lite"/>
    </source>
</evidence>
<evidence type="ECO:0000256" key="5">
    <source>
        <dbReference type="ARBA" id="ARBA00022801"/>
    </source>
</evidence>
<comment type="caution">
    <text evidence="9">The sequence shown here is derived from an EMBL/GenBank/DDBJ whole genome shotgun (WGS) entry which is preliminary data.</text>
</comment>
<feature type="domain" description="Sulfatase N-terminal" evidence="8">
    <location>
        <begin position="23"/>
        <end position="367"/>
    </location>
</feature>
<dbReference type="PANTHER" id="PTHR45953">
    <property type="entry name" value="IDURONATE 2-SULFATASE"/>
    <property type="match status" value="1"/>
</dbReference>
<dbReference type="GO" id="GO:0005737">
    <property type="term" value="C:cytoplasm"/>
    <property type="evidence" value="ECO:0007669"/>
    <property type="project" value="TreeGrafter"/>
</dbReference>
<evidence type="ECO:0000313" key="10">
    <source>
        <dbReference type="Proteomes" id="UP000604083"/>
    </source>
</evidence>
<dbReference type="Proteomes" id="UP000604083">
    <property type="component" value="Unassembled WGS sequence"/>
</dbReference>
<dbReference type="RefSeq" id="WP_200390338.1">
    <property type="nucleotide sequence ID" value="NZ_JAENIO010000004.1"/>
</dbReference>
<dbReference type="EMBL" id="JAENIO010000004">
    <property type="protein sequence ID" value="MBK1832903.1"/>
    <property type="molecule type" value="Genomic_DNA"/>
</dbReference>
<protein>
    <submittedName>
        <fullName evidence="9">Sulfatase</fullName>
    </submittedName>
</protein>
<dbReference type="InterPro" id="IPR035874">
    <property type="entry name" value="IDS"/>
</dbReference>
<proteinExistence type="inferred from homology"/>
<dbReference type="SUPFAM" id="SSF53649">
    <property type="entry name" value="Alkaline phosphatase-like"/>
    <property type="match status" value="1"/>
</dbReference>
<organism evidence="9 10">
    <name type="scientific">Roseibacillus ishigakijimensis</name>
    <dbReference type="NCBI Taxonomy" id="454146"/>
    <lineage>
        <taxon>Bacteria</taxon>
        <taxon>Pseudomonadati</taxon>
        <taxon>Verrucomicrobiota</taxon>
        <taxon>Verrucomicrobiia</taxon>
        <taxon>Verrucomicrobiales</taxon>
        <taxon>Verrucomicrobiaceae</taxon>
        <taxon>Roseibacillus</taxon>
    </lineage>
</organism>
<feature type="region of interest" description="Disordered" evidence="7">
    <location>
        <begin position="161"/>
        <end position="182"/>
    </location>
</feature>
<dbReference type="Pfam" id="PF00884">
    <property type="entry name" value="Sulfatase"/>
    <property type="match status" value="1"/>
</dbReference>
<keyword evidence="3" id="KW-0479">Metal-binding</keyword>
<evidence type="ECO:0000256" key="4">
    <source>
        <dbReference type="ARBA" id="ARBA00022729"/>
    </source>
</evidence>
<dbReference type="Gene3D" id="3.40.720.10">
    <property type="entry name" value="Alkaline Phosphatase, subunit A"/>
    <property type="match status" value="1"/>
</dbReference>
<keyword evidence="6" id="KW-0106">Calcium</keyword>
<keyword evidence="10" id="KW-1185">Reference proteome</keyword>
<sequence length="458" mass="52081">MARIVILLLVGVLVSVAEEETRPNVLFIAVDDLNDWAGYRGDEQVISPHMDGLAEEGVWFSRAYCQYPVCGPSRASVMGGIYYHQYQSQKLQMDDEVVAEKLHARGSALLHERFKEAGYTTMAVGKILHKHLPAEHLDLSGGRGGWGTYRDEDGGRRKLQWKSQKTLTDWGRSPTPEPKMSDSKAAAWAAARLGEEHEEPFLLMVGFLRPHVPWYVPQEYFDRYDREKIQLPPYRADDLADVPAAGRATLNEGYPRTEWAQEEDQWRDIVQAYLASITFVDDKIGQVLQALEASPYRDNTIVVLWSDHGYHLGEKNTFQKHTLWERSALSPLIIKVPEADDRKIAPGKCERVVSLLDLYPTLLELCGLPANKKAEGRSLVPLLENKTATWDHPALTYRKDGGRSLRDERYRYIVYGDGSEELYDHETDPNEWHNLAEENEAGEILGRMRKKLAAAHVE</sequence>
<comment type="similarity">
    <text evidence="2">Belongs to the sulfatase family.</text>
</comment>
<evidence type="ECO:0000256" key="6">
    <source>
        <dbReference type="ARBA" id="ARBA00022837"/>
    </source>
</evidence>
<gene>
    <name evidence="9" type="ORF">JIN78_02415</name>
</gene>
<keyword evidence="5" id="KW-0378">Hydrolase</keyword>